<proteinExistence type="predicted"/>
<organism evidence="2 3">
    <name type="scientific">Arthrobacter phage Faja</name>
    <dbReference type="NCBI Taxonomy" id="2419957"/>
    <lineage>
        <taxon>Viruses</taxon>
        <taxon>Duplodnaviria</taxon>
        <taxon>Heunggongvirae</taxon>
        <taxon>Uroviricota</taxon>
        <taxon>Caudoviricetes</taxon>
        <taxon>Fajavirus</taxon>
        <taxon>Fajavirus faja</taxon>
    </lineage>
</organism>
<dbReference type="RefSeq" id="YP_010656312.1">
    <property type="nucleotide sequence ID" value="NC_070837.1"/>
</dbReference>
<evidence type="ECO:0000313" key="2">
    <source>
        <dbReference type="EMBL" id="AYN57879.1"/>
    </source>
</evidence>
<dbReference type="GeneID" id="77932192"/>
<feature type="region of interest" description="Disordered" evidence="1">
    <location>
        <begin position="38"/>
        <end position="60"/>
    </location>
</feature>
<keyword evidence="3" id="KW-1185">Reference proteome</keyword>
<feature type="region of interest" description="Disordered" evidence="1">
    <location>
        <begin position="255"/>
        <end position="285"/>
    </location>
</feature>
<protein>
    <submittedName>
        <fullName evidence="2">Minor tail protein</fullName>
    </submittedName>
</protein>
<reference evidence="2 3" key="1">
    <citation type="submission" date="2018-09" db="EMBL/GenBank/DDBJ databases">
        <authorList>
            <person name="Ulbrich M.C."/>
            <person name="Stoner T.H."/>
            <person name="Garlena R.A."/>
            <person name="Russell D.A."/>
            <person name="Pope W.H."/>
            <person name="Jacobs-Sera D."/>
            <person name="Hatfull G.F."/>
        </authorList>
    </citation>
    <scope>NUCLEOTIDE SEQUENCE [LARGE SCALE GENOMIC DNA]</scope>
</reference>
<accession>A0A3G2KFX2</accession>
<sequence>MLSWVSVNANDGSIIADLPTLKVDGALKQTLMRYESQTASLPLGNPKDEDDPTRPPTNWRQATRKGAVFLVALDEPDENNQQQPLWGGMVVRRNRKVGEGLKMSLITAEGYFDRVYVGNEKFAGIAQNTIVKTLVEKYAKTGDKRGLPIRVQIVGGTGQTLGKEYTDFEDKSLYSVLTELSGMLGGPEWTVGWEWVDTQKLGLVLYVGDRIGVPPPVDLGPAAQFYLPGAVTEAELEEGYGADEGANDVMAVSSGVDDARPQSPHQTNTSDLRPRFEHRYTPDTNVSATDTLTSHAQRALAAMKDGTVALTLVANRDEAPKLGREWRIGDDVGFDITADEFPDGLRGTARAVGWELTDSTVTPLVDVTNIEGID</sequence>
<feature type="compositionally biased region" description="Basic and acidic residues" evidence="1">
    <location>
        <begin position="272"/>
        <end position="281"/>
    </location>
</feature>
<evidence type="ECO:0000313" key="3">
    <source>
        <dbReference type="Proteomes" id="UP000280317"/>
    </source>
</evidence>
<dbReference type="EMBL" id="MH834612">
    <property type="protein sequence ID" value="AYN57879.1"/>
    <property type="molecule type" value="Genomic_DNA"/>
</dbReference>
<gene>
    <name evidence="2" type="primary">26</name>
    <name evidence="2" type="ORF">PBI_FAJA_26</name>
</gene>
<dbReference type="KEGG" id="vg:77932192"/>
<evidence type="ECO:0000256" key="1">
    <source>
        <dbReference type="SAM" id="MobiDB-lite"/>
    </source>
</evidence>
<dbReference type="Proteomes" id="UP000280317">
    <property type="component" value="Segment"/>
</dbReference>
<name>A0A3G2KFX2_9CAUD</name>